<evidence type="ECO:0000313" key="1">
    <source>
        <dbReference type="EMBL" id="QKG92664.1"/>
    </source>
</evidence>
<dbReference type="EMBL" id="CP053941">
    <property type="protein sequence ID" value="QKG92664.1"/>
    <property type="molecule type" value="Genomic_DNA"/>
</dbReference>
<dbReference type="KEGG" id="hsai:HPS36_07320"/>
<dbReference type="InterPro" id="IPR006311">
    <property type="entry name" value="TAT_signal"/>
</dbReference>
<name>A0A7D3XV59_9EURY</name>
<dbReference type="PROSITE" id="PS51318">
    <property type="entry name" value="TAT"/>
    <property type="match status" value="1"/>
</dbReference>
<gene>
    <name evidence="1" type="ORF">HPS36_07320</name>
</gene>
<dbReference type="PROSITE" id="PS51257">
    <property type="entry name" value="PROKAR_LIPOPROTEIN"/>
    <property type="match status" value="1"/>
</dbReference>
<reference evidence="1 2" key="1">
    <citation type="submission" date="2020-05" db="EMBL/GenBank/DDBJ databases">
        <title>Halorubrum RHB-C sp.nov., an extremely halophilic archaeon isolated from solar salt farm.</title>
        <authorList>
            <person name="Ho H."/>
            <person name="Danganan R.E."/>
            <person name="Dedeles G.R."/>
            <person name="Kim S.-G."/>
        </authorList>
    </citation>
    <scope>NUCLEOTIDE SEQUENCE [LARGE SCALE GENOMIC DNA]</scope>
    <source>
        <strain evidence="1 2">RHB-C</strain>
    </source>
</reference>
<keyword evidence="2" id="KW-1185">Reference proteome</keyword>
<evidence type="ECO:0000313" key="2">
    <source>
        <dbReference type="Proteomes" id="UP000505020"/>
    </source>
</evidence>
<organism evidence="1 2">
    <name type="scientific">Halorubrum salinarum</name>
    <dbReference type="NCBI Taxonomy" id="2739057"/>
    <lineage>
        <taxon>Archaea</taxon>
        <taxon>Methanobacteriati</taxon>
        <taxon>Methanobacteriota</taxon>
        <taxon>Stenosarchaea group</taxon>
        <taxon>Halobacteria</taxon>
        <taxon>Halobacteriales</taxon>
        <taxon>Haloferacaceae</taxon>
        <taxon>Halorubrum</taxon>
    </lineage>
</organism>
<dbReference type="RefSeq" id="WP_173229474.1">
    <property type="nucleotide sequence ID" value="NZ_CP053941.1"/>
</dbReference>
<dbReference type="Proteomes" id="UP000505020">
    <property type="component" value="Chromosome"/>
</dbReference>
<accession>A0A7D3XV59</accession>
<proteinExistence type="predicted"/>
<protein>
    <recommendedName>
        <fullName evidence="3">Adhesin domain-containing protein</fullName>
    </recommendedName>
</protein>
<evidence type="ECO:0008006" key="3">
    <source>
        <dbReference type="Google" id="ProtNLM"/>
    </source>
</evidence>
<dbReference type="AlphaFoldDB" id="A0A7D3XV59"/>
<dbReference type="GeneID" id="55594800"/>
<sequence length="286" mass="29768">MNTTTNRNGGMSRRAFLGAGAVVAATSLAGCTARGLGTGETTDRREWTFAPGAVTELRVASDVGSVTVAGRSTDAVEVGATKRSWNGQRGLDALAVDADLVDGVLTVVSTADTGRIRTDQTPRVDLTIGVPAGAEGPAVTRVTTDFGDVTLTDTRGDARIQTVAGAIVASGVDGYLSLRSTAGHIEAASVTGLDDVRTEIGRVKVEVLGLRRDTAIRSEMGDVVVGVAADLDLDVLAEADGRVSSDLELSDQRSRRNRVAGRLNDGGHRLHAASDFGRVDLRRTDR</sequence>